<dbReference type="EMBL" id="KF900361">
    <property type="protein sequence ID" value="AIE92291.1"/>
    <property type="molecule type" value="Genomic_DNA"/>
</dbReference>
<evidence type="ECO:0000259" key="11">
    <source>
        <dbReference type="Pfam" id="PF00999"/>
    </source>
</evidence>
<feature type="transmembrane region" description="Helical" evidence="10">
    <location>
        <begin position="163"/>
        <end position="187"/>
    </location>
</feature>
<evidence type="ECO:0000256" key="9">
    <source>
        <dbReference type="ARBA" id="ARBA00023201"/>
    </source>
</evidence>
<dbReference type="InterPro" id="IPR006153">
    <property type="entry name" value="Cation/H_exchanger_TM"/>
</dbReference>
<keyword evidence="8 10" id="KW-0472">Membrane</keyword>
<accession>A0A075FS22</accession>
<keyword evidence="4 10" id="KW-0812">Transmembrane</keyword>
<feature type="transmembrane region" description="Helical" evidence="10">
    <location>
        <begin position="131"/>
        <end position="151"/>
    </location>
</feature>
<evidence type="ECO:0000256" key="2">
    <source>
        <dbReference type="ARBA" id="ARBA00022448"/>
    </source>
</evidence>
<evidence type="ECO:0000256" key="5">
    <source>
        <dbReference type="ARBA" id="ARBA00022989"/>
    </source>
</evidence>
<organism evidence="12">
    <name type="scientific">uncultured marine thaumarchaeote AD1000_21_E03</name>
    <dbReference type="NCBI Taxonomy" id="1455900"/>
    <lineage>
        <taxon>Archaea</taxon>
        <taxon>Nitrososphaerota</taxon>
        <taxon>environmental samples</taxon>
    </lineage>
</organism>
<dbReference type="GO" id="GO:1902600">
    <property type="term" value="P:proton transmembrane transport"/>
    <property type="evidence" value="ECO:0007669"/>
    <property type="project" value="InterPro"/>
</dbReference>
<feature type="transmembrane region" description="Helical" evidence="10">
    <location>
        <begin position="287"/>
        <end position="304"/>
    </location>
</feature>
<keyword evidence="5 10" id="KW-1133">Transmembrane helix</keyword>
<dbReference type="PANTHER" id="PTHR43562">
    <property type="entry name" value="NAPA-TYPE SODIUM/HYDROGEN ANTIPORTER"/>
    <property type="match status" value="1"/>
</dbReference>
<dbReference type="GO" id="GO:0015297">
    <property type="term" value="F:antiporter activity"/>
    <property type="evidence" value="ECO:0007669"/>
    <property type="project" value="UniProtKB-KW"/>
</dbReference>
<dbReference type="Gene3D" id="1.20.1530.20">
    <property type="match status" value="1"/>
</dbReference>
<evidence type="ECO:0000313" key="12">
    <source>
        <dbReference type="EMBL" id="AIE92291.1"/>
    </source>
</evidence>
<keyword evidence="7" id="KW-0406">Ion transport</keyword>
<feature type="domain" description="Cation/H+ exchanger transmembrane" evidence="11">
    <location>
        <begin position="20"/>
        <end position="393"/>
    </location>
</feature>
<feature type="transmembrane region" description="Helical" evidence="10">
    <location>
        <begin position="6"/>
        <end position="28"/>
    </location>
</feature>
<keyword evidence="2" id="KW-0813">Transport</keyword>
<feature type="transmembrane region" description="Helical" evidence="10">
    <location>
        <begin position="71"/>
        <end position="91"/>
    </location>
</feature>
<dbReference type="InterPro" id="IPR038770">
    <property type="entry name" value="Na+/solute_symporter_sf"/>
</dbReference>
<evidence type="ECO:0000256" key="7">
    <source>
        <dbReference type="ARBA" id="ARBA00023065"/>
    </source>
</evidence>
<reference evidence="12" key="1">
    <citation type="journal article" date="2014" name="Genome Biol. Evol.">
        <title>Pangenome evidence for extensive interdomain horizontal transfer affecting lineage core and shell genes in uncultured planktonic thaumarchaeota and euryarchaeota.</title>
        <authorList>
            <person name="Deschamps P."/>
            <person name="Zivanovic Y."/>
            <person name="Moreira D."/>
            <person name="Rodriguez-Valera F."/>
            <person name="Lopez-Garcia P."/>
        </authorList>
    </citation>
    <scope>NUCLEOTIDE SEQUENCE</scope>
</reference>
<sequence length="414" mass="43203">MTAEAGFIDVIMGVGILLAAAIMMGELFSRIKLPVVLGQLIAGMIIGPFALGAFLLHPNTGESILQIGPEVRALGEIGAIVILFMAGLEMTPKEFLRGGKASFTVGALGVVVPFIAGFIVFQHFGFDALQAMMIATALTATSIAISIQVLKEFNKIKSPEARLIIAAAVVDDILAIAVLSVVASFGGADALDTVDLIDVTFTILKILGFFAIILIVAIFVIPKVMTTRLWKSTGSIEGIATASFFGAAAIAGSLGLSPIVGAFAVGMALSATAVLQKVEKFASRIGLIFAPLFFAIIGAQVNFTTVNLDILMLSGVVIAIAIATKLFGCGLPSILFLKDKAAGMRVGIGMISRGEVGLIVAGVGLSSGVLTGDVYTTIVIMVAVTTIITPIWLRLDYRKEKECCIEEVAHTLKK</sequence>
<evidence type="ECO:0000256" key="3">
    <source>
        <dbReference type="ARBA" id="ARBA00022449"/>
    </source>
</evidence>
<keyword evidence="3" id="KW-0050">Antiport</keyword>
<keyword evidence="9" id="KW-0739">Sodium transport</keyword>
<dbReference type="AlphaFoldDB" id="A0A075FS22"/>
<evidence type="ECO:0000256" key="8">
    <source>
        <dbReference type="ARBA" id="ARBA00023136"/>
    </source>
</evidence>
<proteinExistence type="predicted"/>
<dbReference type="PANTHER" id="PTHR43562:SF3">
    <property type="entry name" value="SODIUM ION_PROTON EXCHANGER (EUROFUNG)"/>
    <property type="match status" value="1"/>
</dbReference>
<dbReference type="Pfam" id="PF00999">
    <property type="entry name" value="Na_H_Exchanger"/>
    <property type="match status" value="1"/>
</dbReference>
<evidence type="ECO:0000256" key="6">
    <source>
        <dbReference type="ARBA" id="ARBA00023053"/>
    </source>
</evidence>
<evidence type="ECO:0000256" key="1">
    <source>
        <dbReference type="ARBA" id="ARBA00004141"/>
    </source>
</evidence>
<feature type="transmembrane region" description="Helical" evidence="10">
    <location>
        <begin position="310"/>
        <end position="336"/>
    </location>
</feature>
<dbReference type="GO" id="GO:0016020">
    <property type="term" value="C:membrane"/>
    <property type="evidence" value="ECO:0007669"/>
    <property type="project" value="UniProtKB-SubCell"/>
</dbReference>
<feature type="transmembrane region" description="Helical" evidence="10">
    <location>
        <begin position="374"/>
        <end position="393"/>
    </location>
</feature>
<comment type="subcellular location">
    <subcellularLocation>
        <location evidence="1">Membrane</location>
        <topology evidence="1">Multi-pass membrane protein</topology>
    </subcellularLocation>
</comment>
<dbReference type="GO" id="GO:0006814">
    <property type="term" value="P:sodium ion transport"/>
    <property type="evidence" value="ECO:0007669"/>
    <property type="project" value="UniProtKB-KW"/>
</dbReference>
<name>A0A075FS22_9ARCH</name>
<evidence type="ECO:0000256" key="4">
    <source>
        <dbReference type="ARBA" id="ARBA00022692"/>
    </source>
</evidence>
<evidence type="ECO:0000256" key="10">
    <source>
        <dbReference type="SAM" id="Phobius"/>
    </source>
</evidence>
<keyword evidence="6" id="KW-0915">Sodium</keyword>
<feature type="transmembrane region" description="Helical" evidence="10">
    <location>
        <begin position="103"/>
        <end position="125"/>
    </location>
</feature>
<feature type="transmembrane region" description="Helical" evidence="10">
    <location>
        <begin position="35"/>
        <end position="56"/>
    </location>
</feature>
<feature type="transmembrane region" description="Helical" evidence="10">
    <location>
        <begin position="199"/>
        <end position="221"/>
    </location>
</feature>
<protein>
    <submittedName>
        <fullName evidence="12">Sodium/hydrogen exchanger</fullName>
    </submittedName>
</protein>